<dbReference type="InterPro" id="IPR002686">
    <property type="entry name" value="Transposase_17"/>
</dbReference>
<dbReference type="PANTHER" id="PTHR34322">
    <property type="entry name" value="TRANSPOSASE, Y1_TNP DOMAIN-CONTAINING"/>
    <property type="match status" value="1"/>
</dbReference>
<dbReference type="GO" id="GO:0003677">
    <property type="term" value="F:DNA binding"/>
    <property type="evidence" value="ECO:0007669"/>
    <property type="project" value="InterPro"/>
</dbReference>
<gene>
    <name evidence="2" type="ORF">EDC39_101525</name>
</gene>
<sequence>MKPGVVHLQIESTLAEETKGVRLDEWVKRFNIQTRHKNPHPFSRHHLSAMLRGNAGQDIFLDAADRSRFCLLLQQDSEQFGVRIHAFCLMSNHLHLALQVGEVPLSRFMQNISFSESALATLVRRMIVPGQSVKFQAIVA</sequence>
<feature type="domain" description="Transposase IS200-like" evidence="1">
    <location>
        <begin position="42"/>
        <end position="131"/>
    </location>
</feature>
<dbReference type="SMART" id="SM01321">
    <property type="entry name" value="Y1_Tnp"/>
    <property type="match status" value="1"/>
</dbReference>
<evidence type="ECO:0000313" key="3">
    <source>
        <dbReference type="Proteomes" id="UP000324159"/>
    </source>
</evidence>
<dbReference type="GO" id="GO:0006313">
    <property type="term" value="P:DNA transposition"/>
    <property type="evidence" value="ECO:0007669"/>
    <property type="project" value="InterPro"/>
</dbReference>
<dbReference type="OrthoDB" id="9800147at2"/>
<reference evidence="2 3" key="1">
    <citation type="submission" date="2019-07" db="EMBL/GenBank/DDBJ databases">
        <title>Genomic Encyclopedia of Type Strains, Phase IV (KMG-IV): sequencing the most valuable type-strain genomes for metagenomic binning, comparative biology and taxonomic classification.</title>
        <authorList>
            <person name="Goeker M."/>
        </authorList>
    </citation>
    <scope>NUCLEOTIDE SEQUENCE [LARGE SCALE GENOMIC DNA]</scope>
    <source>
        <strain evidence="2 3">SS015</strain>
    </source>
</reference>
<evidence type="ECO:0000259" key="1">
    <source>
        <dbReference type="SMART" id="SM01321"/>
    </source>
</evidence>
<dbReference type="GO" id="GO:0004803">
    <property type="term" value="F:transposase activity"/>
    <property type="evidence" value="ECO:0007669"/>
    <property type="project" value="InterPro"/>
</dbReference>
<comment type="caution">
    <text evidence="2">The sequence shown here is derived from an EMBL/GenBank/DDBJ whole genome shotgun (WGS) entry which is preliminary data.</text>
</comment>
<name>A0A5D3WQ55_9BACT</name>
<dbReference type="PANTHER" id="PTHR34322:SF2">
    <property type="entry name" value="TRANSPOSASE IS200-LIKE DOMAIN-CONTAINING PROTEIN"/>
    <property type="match status" value="1"/>
</dbReference>
<accession>A0A5D3WQ55</accession>
<dbReference type="Pfam" id="PF01797">
    <property type="entry name" value="Y1_Tnp"/>
    <property type="match status" value="1"/>
</dbReference>
<evidence type="ECO:0000313" key="2">
    <source>
        <dbReference type="EMBL" id="TYP00357.1"/>
    </source>
</evidence>
<keyword evidence="3" id="KW-1185">Reference proteome</keyword>
<organism evidence="2 3">
    <name type="scientific">Geothermobacter ehrlichii</name>
    <dbReference type="NCBI Taxonomy" id="213224"/>
    <lineage>
        <taxon>Bacteria</taxon>
        <taxon>Pseudomonadati</taxon>
        <taxon>Thermodesulfobacteriota</taxon>
        <taxon>Desulfuromonadia</taxon>
        <taxon>Desulfuromonadales</taxon>
        <taxon>Geothermobacteraceae</taxon>
        <taxon>Geothermobacter</taxon>
    </lineage>
</organism>
<dbReference type="Proteomes" id="UP000324159">
    <property type="component" value="Unassembled WGS sequence"/>
</dbReference>
<protein>
    <submittedName>
        <fullName evidence="2">Transposase IS200 family protein</fullName>
    </submittedName>
</protein>
<dbReference type="EMBL" id="VNIB01000001">
    <property type="protein sequence ID" value="TYP00357.1"/>
    <property type="molecule type" value="Genomic_DNA"/>
</dbReference>
<dbReference type="RefSeq" id="WP_148894565.1">
    <property type="nucleotide sequence ID" value="NZ_VNIB01000001.1"/>
</dbReference>
<dbReference type="SUPFAM" id="SSF143422">
    <property type="entry name" value="Transposase IS200-like"/>
    <property type="match status" value="1"/>
</dbReference>
<dbReference type="AlphaFoldDB" id="A0A5D3WQ55"/>
<proteinExistence type="predicted"/>
<dbReference type="InterPro" id="IPR036515">
    <property type="entry name" value="Transposase_17_sf"/>
</dbReference>
<dbReference type="Gene3D" id="3.30.70.1290">
    <property type="entry name" value="Transposase IS200-like"/>
    <property type="match status" value="1"/>
</dbReference>